<evidence type="ECO:0000313" key="2">
    <source>
        <dbReference type="EMBL" id="GAI30646.1"/>
    </source>
</evidence>
<feature type="non-terminal residue" evidence="2">
    <location>
        <position position="1"/>
    </location>
</feature>
<dbReference type="SMART" id="SM00635">
    <property type="entry name" value="BID_2"/>
    <property type="match status" value="1"/>
</dbReference>
<comment type="caution">
    <text evidence="2">The sequence shown here is derived from an EMBL/GenBank/DDBJ whole genome shotgun (WGS) entry which is preliminary data.</text>
</comment>
<dbReference type="AlphaFoldDB" id="X1NKA2"/>
<dbReference type="SUPFAM" id="SSF49373">
    <property type="entry name" value="Invasin/intimin cell-adhesion fragments"/>
    <property type="match status" value="1"/>
</dbReference>
<dbReference type="InterPro" id="IPR011050">
    <property type="entry name" value="Pectin_lyase_fold/virulence"/>
</dbReference>
<organism evidence="2">
    <name type="scientific">marine sediment metagenome</name>
    <dbReference type="NCBI Taxonomy" id="412755"/>
    <lineage>
        <taxon>unclassified sequences</taxon>
        <taxon>metagenomes</taxon>
        <taxon>ecological metagenomes</taxon>
    </lineage>
</organism>
<name>X1NKA2_9ZZZZ</name>
<dbReference type="Pfam" id="PF02368">
    <property type="entry name" value="Big_2"/>
    <property type="match status" value="1"/>
</dbReference>
<proteinExistence type="predicted"/>
<evidence type="ECO:0000259" key="1">
    <source>
        <dbReference type="SMART" id="SM00635"/>
    </source>
</evidence>
<sequence length="294" mass="30151">TWSVINGTGSATINASGLLTAVTNGTVTVKATSVSTGTVNGTAVITISNQVTAVSAININEDDQNLAVGATLQLSVTFTPTSPTNTNRTWASSSKNFATVDENGLVEAVAEGTVTITVTSADGGHEGTVTITVVLPVYNSTNKTYYDTIQAAIGDADLGDTIEVAAGIYNEDVTIDSALTLQGAGWDSTTIQGQAGGNGALIISSSNVTVDGFTIEGAPQGKKTVTINVGTSNVTFTNNKVVTADNVNEENGWAGFETFSPTEQSNLVIDSNIFEAILLHNLSISTLMLTTSNS</sequence>
<accession>X1NKA2</accession>
<dbReference type="InterPro" id="IPR008964">
    <property type="entry name" value="Invasin/intimin_cell_adhesion"/>
</dbReference>
<feature type="non-terminal residue" evidence="2">
    <location>
        <position position="294"/>
    </location>
</feature>
<dbReference type="Gene3D" id="2.60.40.1080">
    <property type="match status" value="1"/>
</dbReference>
<dbReference type="InterPro" id="IPR012334">
    <property type="entry name" value="Pectin_lyas_fold"/>
</dbReference>
<feature type="domain" description="BIG2" evidence="1">
    <location>
        <begin position="53"/>
        <end position="130"/>
    </location>
</feature>
<dbReference type="EMBL" id="BARV01015440">
    <property type="protein sequence ID" value="GAI30646.1"/>
    <property type="molecule type" value="Genomic_DNA"/>
</dbReference>
<reference evidence="2" key="1">
    <citation type="journal article" date="2014" name="Front. Microbiol.">
        <title>High frequency of phylogenetically diverse reductive dehalogenase-homologous genes in deep subseafloor sedimentary metagenomes.</title>
        <authorList>
            <person name="Kawai M."/>
            <person name="Futagami T."/>
            <person name="Toyoda A."/>
            <person name="Takaki Y."/>
            <person name="Nishi S."/>
            <person name="Hori S."/>
            <person name="Arai W."/>
            <person name="Tsubouchi T."/>
            <person name="Morono Y."/>
            <person name="Uchiyama I."/>
            <person name="Ito T."/>
            <person name="Fujiyama A."/>
            <person name="Inagaki F."/>
            <person name="Takami H."/>
        </authorList>
    </citation>
    <scope>NUCLEOTIDE SEQUENCE</scope>
    <source>
        <strain evidence="2">Expedition CK06-06</strain>
    </source>
</reference>
<gene>
    <name evidence="2" type="ORF">S06H3_26679</name>
</gene>
<dbReference type="SUPFAM" id="SSF51126">
    <property type="entry name" value="Pectin lyase-like"/>
    <property type="match status" value="1"/>
</dbReference>
<dbReference type="Gene3D" id="2.160.20.10">
    <property type="entry name" value="Single-stranded right-handed beta-helix, Pectin lyase-like"/>
    <property type="match status" value="1"/>
</dbReference>
<dbReference type="InterPro" id="IPR003343">
    <property type="entry name" value="Big_2"/>
</dbReference>
<protein>
    <recommendedName>
        <fullName evidence="1">BIG2 domain-containing protein</fullName>
    </recommendedName>
</protein>